<gene>
    <name evidence="3" type="ORF">FHP24_14530</name>
</gene>
<feature type="region of interest" description="Disordered" evidence="1">
    <location>
        <begin position="21"/>
        <end position="106"/>
    </location>
</feature>
<dbReference type="Proteomes" id="UP000311605">
    <property type="component" value="Unassembled WGS sequence"/>
</dbReference>
<comment type="caution">
    <text evidence="3">The sequence shown here is derived from an EMBL/GenBank/DDBJ whole genome shotgun (WGS) entry which is preliminary data.</text>
</comment>
<proteinExistence type="predicted"/>
<keyword evidence="4" id="KW-1185">Reference proteome</keyword>
<dbReference type="EMBL" id="VDMN01000002">
    <property type="protein sequence ID" value="TNM63993.1"/>
    <property type="molecule type" value="Genomic_DNA"/>
</dbReference>
<feature type="compositionally biased region" description="Polar residues" evidence="1">
    <location>
        <begin position="72"/>
        <end position="86"/>
    </location>
</feature>
<feature type="compositionally biased region" description="Gly residues" evidence="1">
    <location>
        <begin position="50"/>
        <end position="61"/>
    </location>
</feature>
<evidence type="ECO:0000256" key="1">
    <source>
        <dbReference type="SAM" id="MobiDB-lite"/>
    </source>
</evidence>
<feature type="compositionally biased region" description="Gly residues" evidence="1">
    <location>
        <begin position="25"/>
        <end position="41"/>
    </location>
</feature>
<organism evidence="3 4">
    <name type="scientific">Aliirhizobium smilacinae</name>
    <dbReference type="NCBI Taxonomy" id="1395944"/>
    <lineage>
        <taxon>Bacteria</taxon>
        <taxon>Pseudomonadati</taxon>
        <taxon>Pseudomonadota</taxon>
        <taxon>Alphaproteobacteria</taxon>
        <taxon>Hyphomicrobiales</taxon>
        <taxon>Rhizobiaceae</taxon>
        <taxon>Aliirhizobium</taxon>
    </lineage>
</organism>
<evidence type="ECO:0008006" key="5">
    <source>
        <dbReference type="Google" id="ProtNLM"/>
    </source>
</evidence>
<protein>
    <recommendedName>
        <fullName evidence="5">Glycine-rich cell wall protein</fullName>
    </recommendedName>
</protein>
<dbReference type="AlphaFoldDB" id="A0A5C4XKE9"/>
<keyword evidence="2" id="KW-0732">Signal</keyword>
<feature type="chain" id="PRO_5023126924" description="Glycine-rich cell wall protein" evidence="2">
    <location>
        <begin position="23"/>
        <end position="144"/>
    </location>
</feature>
<reference evidence="3 4" key="1">
    <citation type="submission" date="2019-06" db="EMBL/GenBank/DDBJ databases">
        <title>The draft genome of Rhizobium smilacinae PTYR-5.</title>
        <authorList>
            <person name="Liu L."/>
            <person name="Li L."/>
            <person name="Zhang X."/>
        </authorList>
    </citation>
    <scope>NUCLEOTIDE SEQUENCE [LARGE SCALE GENOMIC DNA]</scope>
    <source>
        <strain evidence="3 4">PTYR-5</strain>
    </source>
</reference>
<evidence type="ECO:0000313" key="3">
    <source>
        <dbReference type="EMBL" id="TNM63993.1"/>
    </source>
</evidence>
<evidence type="ECO:0000313" key="4">
    <source>
        <dbReference type="Proteomes" id="UP000311605"/>
    </source>
</evidence>
<dbReference type="RefSeq" id="WP_139676895.1">
    <property type="nucleotide sequence ID" value="NZ_VDMN01000002.1"/>
</dbReference>
<feature type="signal peptide" evidence="2">
    <location>
        <begin position="1"/>
        <end position="22"/>
    </location>
</feature>
<dbReference type="OrthoDB" id="8420605at2"/>
<evidence type="ECO:0000256" key="2">
    <source>
        <dbReference type="SAM" id="SignalP"/>
    </source>
</evidence>
<accession>A0A5C4XKE9</accession>
<name>A0A5C4XKE9_9HYPH</name>
<sequence>MSGLMLALFSVLVSLGASSAIARNGGSGEGNGGDRGNGGGGDRGRSGRSSGVGSGNDGGGRGTRDTKGGDHNSGSSVGARSKQSPSPDDAVNADNGNIRVKHGSGIAEEINDRGRYVMRDRSGRTIVNRAATRSDLDRLRSLIK</sequence>